<dbReference type="OrthoDB" id="596512at2"/>
<evidence type="ECO:0008006" key="4">
    <source>
        <dbReference type="Google" id="ProtNLM"/>
    </source>
</evidence>
<reference evidence="2 3" key="1">
    <citation type="submission" date="2018-12" db="EMBL/GenBank/DDBJ databases">
        <title>Genome sequencing of Prevotella sp. KCOM 3155 (= JS262).</title>
        <authorList>
            <person name="Kook J.-K."/>
            <person name="Park S.-N."/>
            <person name="Lim Y.K."/>
        </authorList>
    </citation>
    <scope>NUCLEOTIDE SEQUENCE [LARGE SCALE GENOMIC DNA]</scope>
    <source>
        <strain evidence="2 3">KCOM 3155</strain>
    </source>
</reference>
<feature type="signal peptide" evidence="1">
    <location>
        <begin position="1"/>
        <end position="20"/>
    </location>
</feature>
<evidence type="ECO:0000313" key="2">
    <source>
        <dbReference type="EMBL" id="RUL58460.1"/>
    </source>
</evidence>
<sequence>MDKNILILLLATIIPSTALAQIGSGKRKTDVARGMEYKVEAQGSFSRNMTPLWLNANKYGLSSLKKNNGYVRAAVERPLRVDSGRRWGVGYGVDVAAPFNYREKFIVQQAYAELRWFSGVLTVGSKHQEMQLKDNSLSSGSQTFGINARPVPQVRLSLPEYWTIPHTREWLHLKGHLAYGKFTDDNWQHDFTQRKSRYTDDVLYHSKAGYLKIGNENAFFPLSIEGGLEMASQFGGTCYRPGPGGTIDVLKNSTDFGAFWHAFIPGGGDADETVYRNDEGNNVGSWLLRINYDSDTWRLGIYADKYFEDHSGMFQLDYDGYGTGEEWNTKKDRKFFVYDFKDAMLGIDLHYKYSKWINAVVLEYVYSKYQSGPVYHDRTPSLKDHVSGRDNFYNHHIFPGWQHWGQVMGNPLYQSPIYNNDGTVEVKNNRIMAYHFGVSGEPNENLYYRLMATYQEGLGTYHSPFIKPRHNVSVLAEAMYKFRGKLNGWIVKGAFGADMGSMLGHNYGVQFTISKGGLIR</sequence>
<evidence type="ECO:0000256" key="1">
    <source>
        <dbReference type="SAM" id="SignalP"/>
    </source>
</evidence>
<protein>
    <recommendedName>
        <fullName evidence="4">Capsule assembly Wzi family protein</fullName>
    </recommendedName>
</protein>
<comment type="caution">
    <text evidence="2">The sequence shown here is derived from an EMBL/GenBank/DDBJ whole genome shotgun (WGS) entry which is preliminary data.</text>
</comment>
<dbReference type="EMBL" id="RYYU01000001">
    <property type="protein sequence ID" value="RUL58460.1"/>
    <property type="molecule type" value="Genomic_DNA"/>
</dbReference>
<gene>
    <name evidence="2" type="ORF">EHV08_00855</name>
</gene>
<dbReference type="AlphaFoldDB" id="A0A3S0P979"/>
<dbReference type="Proteomes" id="UP000278983">
    <property type="component" value="Unassembled WGS sequence"/>
</dbReference>
<accession>A0A3S0P979</accession>
<feature type="chain" id="PRO_5018622180" description="Capsule assembly Wzi family protein" evidence="1">
    <location>
        <begin position="21"/>
        <end position="520"/>
    </location>
</feature>
<keyword evidence="1" id="KW-0732">Signal</keyword>
<proteinExistence type="predicted"/>
<organism evidence="2 3">
    <name type="scientific">Prevotella koreensis</name>
    <dbReference type="NCBI Taxonomy" id="2490854"/>
    <lineage>
        <taxon>Bacteria</taxon>
        <taxon>Pseudomonadati</taxon>
        <taxon>Bacteroidota</taxon>
        <taxon>Bacteroidia</taxon>
        <taxon>Bacteroidales</taxon>
        <taxon>Prevotellaceae</taxon>
        <taxon>Prevotella</taxon>
    </lineage>
</organism>
<evidence type="ECO:0000313" key="3">
    <source>
        <dbReference type="Proteomes" id="UP000278983"/>
    </source>
</evidence>
<name>A0A3S0P979_9BACT</name>
<keyword evidence="3" id="KW-1185">Reference proteome</keyword>
<dbReference type="RefSeq" id="WP_126677557.1">
    <property type="nucleotide sequence ID" value="NZ_RYYU01000001.1"/>
</dbReference>